<dbReference type="AlphaFoldDB" id="A0A2P2KBI7"/>
<protein>
    <submittedName>
        <fullName evidence="1">Stress enhanced protein</fullName>
    </submittedName>
</protein>
<dbReference type="EMBL" id="GGEC01022616">
    <property type="protein sequence ID" value="MBX03100.1"/>
    <property type="molecule type" value="Transcribed_RNA"/>
</dbReference>
<name>A0A2P2KBI7_RHIMU</name>
<accession>A0A2P2KBI7</accession>
<evidence type="ECO:0000313" key="1">
    <source>
        <dbReference type="EMBL" id="MBX03100.1"/>
    </source>
</evidence>
<proteinExistence type="predicted"/>
<sequence length="67" mass="7532">MLSQFFEADWKMKIAVRMPTTPVNAKATVGKGVVSPKFCNTKIIVDFTSAYILLIFTSTSWLHLCMC</sequence>
<reference evidence="1" key="1">
    <citation type="submission" date="2018-02" db="EMBL/GenBank/DDBJ databases">
        <title>Rhizophora mucronata_Transcriptome.</title>
        <authorList>
            <person name="Meera S.P."/>
            <person name="Sreeshan A."/>
            <person name="Augustine A."/>
        </authorList>
    </citation>
    <scope>NUCLEOTIDE SEQUENCE</scope>
    <source>
        <tissue evidence="1">Leaf</tissue>
    </source>
</reference>
<organism evidence="1">
    <name type="scientific">Rhizophora mucronata</name>
    <name type="common">Asiatic mangrove</name>
    <dbReference type="NCBI Taxonomy" id="61149"/>
    <lineage>
        <taxon>Eukaryota</taxon>
        <taxon>Viridiplantae</taxon>
        <taxon>Streptophyta</taxon>
        <taxon>Embryophyta</taxon>
        <taxon>Tracheophyta</taxon>
        <taxon>Spermatophyta</taxon>
        <taxon>Magnoliopsida</taxon>
        <taxon>eudicotyledons</taxon>
        <taxon>Gunneridae</taxon>
        <taxon>Pentapetalae</taxon>
        <taxon>rosids</taxon>
        <taxon>fabids</taxon>
        <taxon>Malpighiales</taxon>
        <taxon>Rhizophoraceae</taxon>
        <taxon>Rhizophora</taxon>
    </lineage>
</organism>